<dbReference type="SUPFAM" id="SSF160574">
    <property type="entry name" value="BT0923-like"/>
    <property type="match status" value="1"/>
</dbReference>
<dbReference type="Gene3D" id="3.10.450.360">
    <property type="match status" value="1"/>
</dbReference>
<evidence type="ECO:0000256" key="1">
    <source>
        <dbReference type="SAM" id="SignalP"/>
    </source>
</evidence>
<organism evidence="2 3">
    <name type="scientific">Chitinophaga jiangningensis</name>
    <dbReference type="NCBI Taxonomy" id="1419482"/>
    <lineage>
        <taxon>Bacteria</taxon>
        <taxon>Pseudomonadati</taxon>
        <taxon>Bacteroidota</taxon>
        <taxon>Chitinophagia</taxon>
        <taxon>Chitinophagales</taxon>
        <taxon>Chitinophagaceae</taxon>
        <taxon>Chitinophaga</taxon>
    </lineage>
</organism>
<feature type="chain" id="PRO_5011957879" evidence="1">
    <location>
        <begin position="22"/>
        <end position="150"/>
    </location>
</feature>
<evidence type="ECO:0000313" key="3">
    <source>
        <dbReference type="Proteomes" id="UP000184420"/>
    </source>
</evidence>
<evidence type="ECO:0000313" key="2">
    <source>
        <dbReference type="EMBL" id="SHL85255.1"/>
    </source>
</evidence>
<feature type="signal peptide" evidence="1">
    <location>
        <begin position="1"/>
        <end position="21"/>
    </location>
</feature>
<dbReference type="STRING" id="1419482.SAMN05444266_105223"/>
<name>A0A1M7E0G2_9BACT</name>
<accession>A0A1M7E0G2</accession>
<protein>
    <submittedName>
        <fullName evidence="2">Putative beta-lactamase-inhibitor-like, PepSY-like</fullName>
    </submittedName>
</protein>
<dbReference type="AlphaFoldDB" id="A0A1M7E0G2"/>
<dbReference type="OrthoDB" id="670761at2"/>
<gene>
    <name evidence="2" type="ORF">SAMN05444266_105223</name>
</gene>
<dbReference type="RefSeq" id="WP_073081974.1">
    <property type="nucleotide sequence ID" value="NZ_FRBL01000005.1"/>
</dbReference>
<sequence>MKKFLIAIFAALTLTSANLYAVSYETTVNTKVKTAFDNAFANVSDVKWFTDDNKTFTAKFTLNNTRVNAYFDANGELLVTSRWIEAESLPLAVVNKLMKKYPGNSIQSIVEFESAGGTIYMIMLEGEKTWMKVRADENGNLTLKEKLQKA</sequence>
<dbReference type="Proteomes" id="UP000184420">
    <property type="component" value="Unassembled WGS sequence"/>
</dbReference>
<keyword evidence="3" id="KW-1185">Reference proteome</keyword>
<keyword evidence="1" id="KW-0732">Signal</keyword>
<dbReference type="EMBL" id="FRBL01000005">
    <property type="protein sequence ID" value="SHL85255.1"/>
    <property type="molecule type" value="Genomic_DNA"/>
</dbReference>
<proteinExistence type="predicted"/>
<reference evidence="2 3" key="1">
    <citation type="submission" date="2016-11" db="EMBL/GenBank/DDBJ databases">
        <authorList>
            <person name="Jaros S."/>
            <person name="Januszkiewicz K."/>
            <person name="Wedrychowicz H."/>
        </authorList>
    </citation>
    <scope>NUCLEOTIDE SEQUENCE [LARGE SCALE GENOMIC DNA]</scope>
    <source>
        <strain evidence="2 3">DSM 27406</strain>
    </source>
</reference>